<name>A0AAU9UYG8_EUPED</name>
<organism evidence="1 2">
    <name type="scientific">Euphydryas editha</name>
    <name type="common">Edith's checkerspot</name>
    <dbReference type="NCBI Taxonomy" id="104508"/>
    <lineage>
        <taxon>Eukaryota</taxon>
        <taxon>Metazoa</taxon>
        <taxon>Ecdysozoa</taxon>
        <taxon>Arthropoda</taxon>
        <taxon>Hexapoda</taxon>
        <taxon>Insecta</taxon>
        <taxon>Pterygota</taxon>
        <taxon>Neoptera</taxon>
        <taxon>Endopterygota</taxon>
        <taxon>Lepidoptera</taxon>
        <taxon>Glossata</taxon>
        <taxon>Ditrysia</taxon>
        <taxon>Papilionoidea</taxon>
        <taxon>Nymphalidae</taxon>
        <taxon>Nymphalinae</taxon>
        <taxon>Euphydryas</taxon>
    </lineage>
</organism>
<proteinExistence type="predicted"/>
<evidence type="ECO:0000313" key="2">
    <source>
        <dbReference type="Proteomes" id="UP001153954"/>
    </source>
</evidence>
<sequence>MNSEIAGPYQIEYLKYETCKGPKRDECGTVRIDSIRNMSDIPFILSLPKDCPVKSAKVIIGTVQNSNKTKKLWNYSLNKPCQHFVLGPLLIKKLNLTYNNCNLVKGHYEVHINMNELTTKFLGSNFFYDTYFFKTMAYNNANNFFCVYTVMKLFKP</sequence>
<gene>
    <name evidence="1" type="ORF">EEDITHA_LOCUS18944</name>
</gene>
<dbReference type="Proteomes" id="UP001153954">
    <property type="component" value="Unassembled WGS sequence"/>
</dbReference>
<comment type="caution">
    <text evidence="1">The sequence shown here is derived from an EMBL/GenBank/DDBJ whole genome shotgun (WGS) entry which is preliminary data.</text>
</comment>
<keyword evidence="2" id="KW-1185">Reference proteome</keyword>
<accession>A0AAU9UYG8</accession>
<evidence type="ECO:0000313" key="1">
    <source>
        <dbReference type="EMBL" id="CAH2104590.1"/>
    </source>
</evidence>
<reference evidence="1" key="1">
    <citation type="submission" date="2022-03" db="EMBL/GenBank/DDBJ databases">
        <authorList>
            <person name="Tunstrom K."/>
        </authorList>
    </citation>
    <scope>NUCLEOTIDE SEQUENCE</scope>
</reference>
<dbReference type="EMBL" id="CAKOGL010000027">
    <property type="protein sequence ID" value="CAH2104590.1"/>
    <property type="molecule type" value="Genomic_DNA"/>
</dbReference>
<protein>
    <submittedName>
        <fullName evidence="1">Uncharacterized protein</fullName>
    </submittedName>
</protein>
<dbReference type="AlphaFoldDB" id="A0AAU9UYG8"/>